<dbReference type="PROSITE" id="PS51782">
    <property type="entry name" value="LYSM"/>
    <property type="match status" value="1"/>
</dbReference>
<keyword evidence="1" id="KW-0472">Membrane</keyword>
<evidence type="ECO:0000313" key="3">
    <source>
        <dbReference type="EMBL" id="QQG36908.1"/>
    </source>
</evidence>
<evidence type="ECO:0000313" key="4">
    <source>
        <dbReference type="Proteomes" id="UP000595362"/>
    </source>
</evidence>
<keyword evidence="1" id="KW-0812">Transmembrane</keyword>
<feature type="transmembrane region" description="Helical" evidence="1">
    <location>
        <begin position="41"/>
        <end position="61"/>
    </location>
</feature>
<organism evidence="3 4">
    <name type="scientific">Micavibrio aeruginosavorus</name>
    <dbReference type="NCBI Taxonomy" id="349221"/>
    <lineage>
        <taxon>Bacteria</taxon>
        <taxon>Pseudomonadati</taxon>
        <taxon>Bdellovibrionota</taxon>
        <taxon>Bdellovibrionia</taxon>
        <taxon>Bdellovibrionales</taxon>
        <taxon>Pseudobdellovibrionaceae</taxon>
        <taxon>Micavibrio</taxon>
    </lineage>
</organism>
<dbReference type="AlphaFoldDB" id="A0A7T5R3K8"/>
<dbReference type="InterPro" id="IPR036779">
    <property type="entry name" value="LysM_dom_sf"/>
</dbReference>
<reference evidence="3 4" key="1">
    <citation type="submission" date="2020-07" db="EMBL/GenBank/DDBJ databases">
        <title>Huge and variable diversity of episymbiotic CPR bacteria and DPANN archaea in groundwater ecosystems.</title>
        <authorList>
            <person name="He C.Y."/>
            <person name="Keren R."/>
            <person name="Whittaker M."/>
            <person name="Farag I.F."/>
            <person name="Doudna J."/>
            <person name="Cate J.H.D."/>
            <person name="Banfield J.F."/>
        </authorList>
    </citation>
    <scope>NUCLEOTIDE SEQUENCE [LARGE SCALE GENOMIC DNA]</scope>
    <source>
        <strain evidence="3">NC_groundwater_70_Ag_B-0.1um_54_66</strain>
    </source>
</reference>
<evidence type="ECO:0000259" key="2">
    <source>
        <dbReference type="PROSITE" id="PS51782"/>
    </source>
</evidence>
<dbReference type="Pfam" id="PF01476">
    <property type="entry name" value="LysM"/>
    <property type="match status" value="1"/>
</dbReference>
<dbReference type="EMBL" id="CP066681">
    <property type="protein sequence ID" value="QQG36908.1"/>
    <property type="molecule type" value="Genomic_DNA"/>
</dbReference>
<evidence type="ECO:0000256" key="1">
    <source>
        <dbReference type="SAM" id="Phobius"/>
    </source>
</evidence>
<keyword evidence="1" id="KW-1133">Transmembrane helix</keyword>
<feature type="domain" description="LysM" evidence="2">
    <location>
        <begin position="261"/>
        <end position="315"/>
    </location>
</feature>
<proteinExistence type="predicted"/>
<dbReference type="Gene3D" id="3.10.350.10">
    <property type="entry name" value="LysM domain"/>
    <property type="match status" value="1"/>
</dbReference>
<gene>
    <name evidence="3" type="ORF">HYS17_03815</name>
</gene>
<name>A0A7T5R3K8_9BACT</name>
<dbReference type="Proteomes" id="UP000595362">
    <property type="component" value="Chromosome"/>
</dbReference>
<dbReference type="InterPro" id="IPR018392">
    <property type="entry name" value="LysM"/>
</dbReference>
<sequence>MTSLSPATTVLPLEAADAATIASLSRREADPEAGEKRRRRLAAVLGIAGGLGAVLAVKSAATATAVWLGAPALATVVIGAAAAAVAAGSVEYVMKRRAARAAGRGMTADYFRHLFVESKAAKVTGLMTVLGATAPATAVMAAGGIVAALGAGASDYFGKRRDMKAAGLVVPDFSWRDLFKTINNSKNAKLAFGVSLLTALGVTALGEVLHSVPSGAYSEASVDAPVADPVGVTPVAGETAAPAPAPAVEIAVTVPPQDYIADYTLQRGDNLWDVAERLLGENATDTQVANKVHEIAALNNIADPDLVLAGDDIRLPLAAVDAAGLERVQSALPGLQAAATADLQATLTEAKAHYVPAPSPAMAPAVESVSPPAAVPAFTEAAVPAPVAAAPSVVGSCQVSETETALHFDCKLDPRALVQPGAGIDFHAAAQGEPFRVSLSANSAPMTVQEFLANHAVPEAQEAFRNDRFEPQP</sequence>
<protein>
    <submittedName>
        <fullName evidence="3">LysM peptidoglycan-binding domain-containing protein</fullName>
    </submittedName>
</protein>
<feature type="transmembrane region" description="Helical" evidence="1">
    <location>
        <begin position="67"/>
        <end position="90"/>
    </location>
</feature>
<accession>A0A7T5R3K8</accession>
<dbReference type="CDD" id="cd00118">
    <property type="entry name" value="LysM"/>
    <property type="match status" value="1"/>
</dbReference>